<dbReference type="InterPro" id="IPR039424">
    <property type="entry name" value="SBP_5"/>
</dbReference>
<dbReference type="Gene3D" id="3.40.190.10">
    <property type="entry name" value="Periplasmic binding protein-like II"/>
    <property type="match status" value="1"/>
</dbReference>
<keyword evidence="6" id="KW-1185">Reference proteome</keyword>
<keyword evidence="3" id="KW-0732">Signal</keyword>
<dbReference type="PANTHER" id="PTHR30290:SF38">
    <property type="entry name" value="D,D-DIPEPTIDE-BINDING PERIPLASMIC PROTEIN DDPA-RELATED"/>
    <property type="match status" value="1"/>
</dbReference>
<comment type="similarity">
    <text evidence="2">Belongs to the bacterial solute-binding protein 5 family.</text>
</comment>
<evidence type="ECO:0000259" key="4">
    <source>
        <dbReference type="Pfam" id="PF00496"/>
    </source>
</evidence>
<evidence type="ECO:0000313" key="6">
    <source>
        <dbReference type="Proteomes" id="UP000199495"/>
    </source>
</evidence>
<accession>A0A1G7UYT8</accession>
<dbReference type="GO" id="GO:0030288">
    <property type="term" value="C:outer membrane-bounded periplasmic space"/>
    <property type="evidence" value="ECO:0007669"/>
    <property type="project" value="TreeGrafter"/>
</dbReference>
<dbReference type="Gene3D" id="3.90.76.10">
    <property type="entry name" value="Dipeptide-binding Protein, Domain 1"/>
    <property type="match status" value="1"/>
</dbReference>
<feature type="domain" description="Solute-binding protein family 5" evidence="4">
    <location>
        <begin position="148"/>
        <end position="528"/>
    </location>
</feature>
<evidence type="ECO:0000256" key="3">
    <source>
        <dbReference type="ARBA" id="ARBA00022729"/>
    </source>
</evidence>
<dbReference type="GO" id="GO:0042938">
    <property type="term" value="P:dipeptide transport"/>
    <property type="evidence" value="ECO:0007669"/>
    <property type="project" value="TreeGrafter"/>
</dbReference>
<dbReference type="AlphaFoldDB" id="A0A1G7UYT8"/>
<name>A0A1G7UYT8_9HYPH</name>
<evidence type="ECO:0000313" key="5">
    <source>
        <dbReference type="EMBL" id="SDG52634.1"/>
    </source>
</evidence>
<organism evidence="5 6">
    <name type="scientific">Pelagibacterium luteolum</name>
    <dbReference type="NCBI Taxonomy" id="440168"/>
    <lineage>
        <taxon>Bacteria</taxon>
        <taxon>Pseudomonadati</taxon>
        <taxon>Pseudomonadota</taxon>
        <taxon>Alphaproteobacteria</taxon>
        <taxon>Hyphomicrobiales</taxon>
        <taxon>Devosiaceae</taxon>
        <taxon>Pelagibacterium</taxon>
    </lineage>
</organism>
<dbReference type="SUPFAM" id="SSF53850">
    <property type="entry name" value="Periplasmic binding protein-like II"/>
    <property type="match status" value="1"/>
</dbReference>
<comment type="subcellular location">
    <subcellularLocation>
        <location evidence="1">Periplasm</location>
    </subcellularLocation>
</comment>
<reference evidence="5 6" key="1">
    <citation type="submission" date="2016-10" db="EMBL/GenBank/DDBJ databases">
        <authorList>
            <person name="de Groot N.N."/>
        </authorList>
    </citation>
    <scope>NUCLEOTIDE SEQUENCE [LARGE SCALE GENOMIC DNA]</scope>
    <source>
        <strain evidence="5 6">CGMCC 1.10267</strain>
    </source>
</reference>
<dbReference type="PANTHER" id="PTHR30290">
    <property type="entry name" value="PERIPLASMIC BINDING COMPONENT OF ABC TRANSPORTER"/>
    <property type="match status" value="1"/>
</dbReference>
<dbReference type="STRING" id="440168.SAMN04487974_103365"/>
<sequence length="627" mass="69667">MAIAKEIKPVSCHIGDFDGFAGFESAIDEKAPVTLSPWLPPQYALHKGAFATRRIGNTQRRGCAKLEGNQPMSIKLITGALMASALVLPAGAAFAQDDRAILTAVPQQLTSWVENYNPFNSTTVLPTVLDFMYEPLVVFNAMHGGEAEYRLAESYEYSDDLLSLTFVLREGLTWSDGEPITAEDVVFTFDLIKEFPALDIRAVWPKLVGVEAVDERTVRIDMTEVDAGLIYQLVQVYPVPEHVWAEVEDPVTYTNPETVGSGPLTEIDRFTPQEYIQCRNPNYWDAESLHVDCMRLPQLANNDQVLSAAANGELDWFGSFLPDIERTYVGTDPDNHGYWFPSGSPVFFSLNLETDDAGLSEAFNDVAFRRAFSMAMDREAMVDIAGYGYPTANDYPSGLGRAYHSWNNPEVEAEYGQFTEFDIEAARALLEEAGYSDSDGDGFIETPSGAPIAFDIIVPNGWTDWVNTVQLAVEGLNELGINATMQTPESPAWTDQLIAGDFDAAINSVTTGVTPHYFMDQALHSRHIGQSRFQSARYSNPALDEALDAFNTTVDPDEQTEYMNEIQMLIAEDMPLVFVFDNPLWYEYNTARFTGFFNADNPVARPVVYAGVPERLLHLLALRPVED</sequence>
<dbReference type="CDD" id="cd08509">
    <property type="entry name" value="PBP2_TmCBP_oligosaccharides_like"/>
    <property type="match status" value="1"/>
</dbReference>
<evidence type="ECO:0000256" key="2">
    <source>
        <dbReference type="ARBA" id="ARBA00005695"/>
    </source>
</evidence>
<dbReference type="GO" id="GO:1904680">
    <property type="term" value="F:peptide transmembrane transporter activity"/>
    <property type="evidence" value="ECO:0007669"/>
    <property type="project" value="TreeGrafter"/>
</dbReference>
<dbReference type="Gene3D" id="3.10.105.10">
    <property type="entry name" value="Dipeptide-binding Protein, Domain 3"/>
    <property type="match status" value="1"/>
</dbReference>
<dbReference type="Proteomes" id="UP000199495">
    <property type="component" value="Unassembled WGS sequence"/>
</dbReference>
<dbReference type="Pfam" id="PF00496">
    <property type="entry name" value="SBP_bac_5"/>
    <property type="match status" value="1"/>
</dbReference>
<evidence type="ECO:0000256" key="1">
    <source>
        <dbReference type="ARBA" id="ARBA00004418"/>
    </source>
</evidence>
<dbReference type="InterPro" id="IPR000914">
    <property type="entry name" value="SBP_5_dom"/>
</dbReference>
<protein>
    <submittedName>
        <fullName evidence="5">Peptide/nickel transport system substrate-binding protein</fullName>
    </submittedName>
</protein>
<proteinExistence type="inferred from homology"/>
<dbReference type="EMBL" id="FNCS01000003">
    <property type="protein sequence ID" value="SDG52634.1"/>
    <property type="molecule type" value="Genomic_DNA"/>
</dbReference>
<gene>
    <name evidence="5" type="ORF">SAMN04487974_103365</name>
</gene>